<dbReference type="InterPro" id="IPR051027">
    <property type="entry name" value="bZIP_transcription_factors"/>
</dbReference>
<protein>
    <recommendedName>
        <fullName evidence="7">BZIP domain-containing protein</fullName>
    </recommendedName>
</protein>
<dbReference type="Pfam" id="PF00170">
    <property type="entry name" value="bZIP_1"/>
    <property type="match status" value="1"/>
</dbReference>
<comment type="subcellular location">
    <subcellularLocation>
        <location evidence="1">Nucleus</location>
    </subcellularLocation>
</comment>
<dbReference type="CDD" id="cd14687">
    <property type="entry name" value="bZIP_ATF2"/>
    <property type="match status" value="1"/>
</dbReference>
<dbReference type="GO" id="GO:0003700">
    <property type="term" value="F:DNA-binding transcription factor activity"/>
    <property type="evidence" value="ECO:0007669"/>
    <property type="project" value="InterPro"/>
</dbReference>
<organism evidence="8 9">
    <name type="scientific">Pleurostoma richardsiae</name>
    <dbReference type="NCBI Taxonomy" id="41990"/>
    <lineage>
        <taxon>Eukaryota</taxon>
        <taxon>Fungi</taxon>
        <taxon>Dikarya</taxon>
        <taxon>Ascomycota</taxon>
        <taxon>Pezizomycotina</taxon>
        <taxon>Sordariomycetes</taxon>
        <taxon>Sordariomycetidae</taxon>
        <taxon>Calosphaeriales</taxon>
        <taxon>Pleurostomataceae</taxon>
        <taxon>Pleurostoma</taxon>
    </lineage>
</organism>
<dbReference type="InterPro" id="IPR046347">
    <property type="entry name" value="bZIP_sf"/>
</dbReference>
<dbReference type="PANTHER" id="PTHR19304">
    <property type="entry name" value="CYCLIC-AMP RESPONSE ELEMENT BINDING PROTEIN"/>
    <property type="match status" value="1"/>
</dbReference>
<dbReference type="SMART" id="SM00338">
    <property type="entry name" value="BRLZ"/>
    <property type="match status" value="1"/>
</dbReference>
<gene>
    <name evidence="8" type="ORF">NKR23_g7954</name>
</gene>
<name>A0AA38RSF9_9PEZI</name>
<proteinExistence type="predicted"/>
<dbReference type="AlphaFoldDB" id="A0AA38RSF9"/>
<feature type="compositionally biased region" description="Low complexity" evidence="6">
    <location>
        <begin position="111"/>
        <end position="124"/>
    </location>
</feature>
<evidence type="ECO:0000256" key="5">
    <source>
        <dbReference type="SAM" id="Coils"/>
    </source>
</evidence>
<feature type="region of interest" description="Disordered" evidence="6">
    <location>
        <begin position="291"/>
        <end position="315"/>
    </location>
</feature>
<keyword evidence="3" id="KW-0804">Transcription</keyword>
<dbReference type="SUPFAM" id="SSF57959">
    <property type="entry name" value="Leucine zipper domain"/>
    <property type="match status" value="1"/>
</dbReference>
<evidence type="ECO:0000256" key="1">
    <source>
        <dbReference type="ARBA" id="ARBA00004123"/>
    </source>
</evidence>
<evidence type="ECO:0000313" key="8">
    <source>
        <dbReference type="EMBL" id="KAJ9139481.1"/>
    </source>
</evidence>
<dbReference type="Proteomes" id="UP001174694">
    <property type="component" value="Unassembled WGS sequence"/>
</dbReference>
<evidence type="ECO:0000256" key="3">
    <source>
        <dbReference type="ARBA" id="ARBA00023163"/>
    </source>
</evidence>
<evidence type="ECO:0000259" key="7">
    <source>
        <dbReference type="PROSITE" id="PS50217"/>
    </source>
</evidence>
<keyword evidence="2" id="KW-0805">Transcription regulation</keyword>
<keyword evidence="9" id="KW-1185">Reference proteome</keyword>
<feature type="domain" description="BZIP" evidence="7">
    <location>
        <begin position="168"/>
        <end position="231"/>
    </location>
</feature>
<dbReference type="PROSITE" id="PS00036">
    <property type="entry name" value="BZIP_BASIC"/>
    <property type="match status" value="1"/>
</dbReference>
<feature type="region of interest" description="Disordered" evidence="6">
    <location>
        <begin position="101"/>
        <end position="175"/>
    </location>
</feature>
<dbReference type="GO" id="GO:0005634">
    <property type="term" value="C:nucleus"/>
    <property type="evidence" value="ECO:0007669"/>
    <property type="project" value="UniProtKB-SubCell"/>
</dbReference>
<evidence type="ECO:0000256" key="4">
    <source>
        <dbReference type="ARBA" id="ARBA00023242"/>
    </source>
</evidence>
<evidence type="ECO:0000256" key="6">
    <source>
        <dbReference type="SAM" id="MobiDB-lite"/>
    </source>
</evidence>
<dbReference type="InterPro" id="IPR004827">
    <property type="entry name" value="bZIP"/>
</dbReference>
<comment type="caution">
    <text evidence="8">The sequence shown here is derived from an EMBL/GenBank/DDBJ whole genome shotgun (WGS) entry which is preliminary data.</text>
</comment>
<keyword evidence="4" id="KW-0539">Nucleus</keyword>
<feature type="compositionally biased region" description="Polar residues" evidence="6">
    <location>
        <begin position="298"/>
        <end position="315"/>
    </location>
</feature>
<accession>A0AA38RSF9</accession>
<sequence length="337" mass="36365">MDTPSKILPDFVDLDGNHPYQDTLHLGIADGELGGGPPAYASTSAINHMIVPEQSDPFVTPSTSYSQAAYPDMSLSSPAQDLAYFAPGLLGGSDTIVASRSNASHGSPYGTQSSSIRTLSSTSTGDRKSKSTSASSHPSLDAYAPEPEPKKRKGRRPKAATASTADEDDKRNKFLEKNRIAASKCRQKKKEYVNELEDTKNGLERTNAHLQLEYHGLLGEVAQMKNELMTHASCNDPNIDQWLENEARRFVQGKKNRVLSPQSSGAGSSFDHRSSTASNFALSSIDTAARSPRRGSVAFTNATSQASPSDGSLQTTISPEIKKELELNYNHMPDGIF</sequence>
<dbReference type="Gene3D" id="1.20.5.170">
    <property type="match status" value="1"/>
</dbReference>
<feature type="coiled-coil region" evidence="5">
    <location>
        <begin position="186"/>
        <end position="213"/>
    </location>
</feature>
<dbReference type="PROSITE" id="PS50217">
    <property type="entry name" value="BZIP"/>
    <property type="match status" value="1"/>
</dbReference>
<keyword evidence="5" id="KW-0175">Coiled coil</keyword>
<dbReference type="EMBL" id="JANBVO010000026">
    <property type="protein sequence ID" value="KAJ9139481.1"/>
    <property type="molecule type" value="Genomic_DNA"/>
</dbReference>
<evidence type="ECO:0000313" key="9">
    <source>
        <dbReference type="Proteomes" id="UP001174694"/>
    </source>
</evidence>
<reference evidence="8" key="1">
    <citation type="submission" date="2022-07" db="EMBL/GenBank/DDBJ databases">
        <title>Fungi with potential for degradation of polypropylene.</title>
        <authorList>
            <person name="Gostincar C."/>
        </authorList>
    </citation>
    <scope>NUCLEOTIDE SEQUENCE</scope>
    <source>
        <strain evidence="8">EXF-13308</strain>
    </source>
</reference>
<evidence type="ECO:0000256" key="2">
    <source>
        <dbReference type="ARBA" id="ARBA00023015"/>
    </source>
</evidence>